<dbReference type="EMBL" id="CP141888">
    <property type="protein sequence ID" value="WRT69181.1"/>
    <property type="molecule type" value="Genomic_DNA"/>
</dbReference>
<feature type="compositionally biased region" description="Low complexity" evidence="1">
    <location>
        <begin position="224"/>
        <end position="249"/>
    </location>
</feature>
<feature type="signal peptide" evidence="2">
    <location>
        <begin position="1"/>
        <end position="18"/>
    </location>
</feature>
<name>A0ABZ1D5R5_9TREE</name>
<protein>
    <recommendedName>
        <fullName evidence="5">Phosphatidylglycerol/phosphatidylinositol transfer protein</fullName>
    </recommendedName>
</protein>
<keyword evidence="4" id="KW-1185">Reference proteome</keyword>
<evidence type="ECO:0000256" key="1">
    <source>
        <dbReference type="SAM" id="MobiDB-lite"/>
    </source>
</evidence>
<evidence type="ECO:0000313" key="3">
    <source>
        <dbReference type="EMBL" id="WRT69181.1"/>
    </source>
</evidence>
<feature type="compositionally biased region" description="Polar residues" evidence="1">
    <location>
        <begin position="196"/>
        <end position="212"/>
    </location>
</feature>
<evidence type="ECO:0008006" key="5">
    <source>
        <dbReference type="Google" id="ProtNLM"/>
    </source>
</evidence>
<dbReference type="GeneID" id="87958295"/>
<accession>A0ABZ1D5R5</accession>
<sequence>MLFQVLLLLAGADAGVQALPTLGNLTSRQAGESHQVTMINKCGSGEAVFVYADHGEPQGSASISGPLNGGLAWMSGLDGVACEANGINCGIVEFTLINAQGGGQQNAGDYSILDGVDDEKGTSLGNHKFQYSMDFSFTGALLADNVGISITFCPTGPPTPNNAADPATAGGAAGTASSGSGAQGTSVAATTPLGGDSTSAVPSSTIATNPVSPNGAGSVAEGDPTPTADSNAASTPPATSAPAATSTSTQAGYGGGRGIWTKPAL</sequence>
<proteinExistence type="predicted"/>
<feature type="chain" id="PRO_5046212977" description="Phosphatidylglycerol/phosphatidylinositol transfer protein" evidence="2">
    <location>
        <begin position="19"/>
        <end position="265"/>
    </location>
</feature>
<organism evidence="3 4">
    <name type="scientific">Kwoniella shivajii</name>
    <dbReference type="NCBI Taxonomy" id="564305"/>
    <lineage>
        <taxon>Eukaryota</taxon>
        <taxon>Fungi</taxon>
        <taxon>Dikarya</taxon>
        <taxon>Basidiomycota</taxon>
        <taxon>Agaricomycotina</taxon>
        <taxon>Tremellomycetes</taxon>
        <taxon>Tremellales</taxon>
        <taxon>Cryptococcaceae</taxon>
        <taxon>Kwoniella</taxon>
    </lineage>
</organism>
<feature type="region of interest" description="Disordered" evidence="1">
    <location>
        <begin position="159"/>
        <end position="265"/>
    </location>
</feature>
<feature type="compositionally biased region" description="Low complexity" evidence="1">
    <location>
        <begin position="161"/>
        <end position="191"/>
    </location>
</feature>
<evidence type="ECO:0000256" key="2">
    <source>
        <dbReference type="SAM" id="SignalP"/>
    </source>
</evidence>
<keyword evidence="2" id="KW-0732">Signal</keyword>
<reference evidence="3 4" key="1">
    <citation type="submission" date="2024-01" db="EMBL/GenBank/DDBJ databases">
        <title>Comparative genomics of Cryptococcus and Kwoniella reveals pathogenesis evolution and contrasting modes of karyotype evolution via chromosome fusion or intercentromeric recombination.</title>
        <authorList>
            <person name="Coelho M.A."/>
            <person name="David-Palma M."/>
            <person name="Shea T."/>
            <person name="Bowers K."/>
            <person name="McGinley-Smith S."/>
            <person name="Mohammad A.W."/>
            <person name="Gnirke A."/>
            <person name="Yurkov A.M."/>
            <person name="Nowrousian M."/>
            <person name="Sun S."/>
            <person name="Cuomo C.A."/>
            <person name="Heitman J."/>
        </authorList>
    </citation>
    <scope>NUCLEOTIDE SEQUENCE [LARGE SCALE GENOMIC DNA]</scope>
    <source>
        <strain evidence="3">CBS 11374</strain>
    </source>
</reference>
<evidence type="ECO:0000313" key="4">
    <source>
        <dbReference type="Proteomes" id="UP001329825"/>
    </source>
</evidence>
<dbReference type="RefSeq" id="XP_062793920.1">
    <property type="nucleotide sequence ID" value="XM_062937869.1"/>
</dbReference>
<gene>
    <name evidence="3" type="ORF">IL334_006165</name>
</gene>
<dbReference type="Proteomes" id="UP001329825">
    <property type="component" value="Chromosome 8"/>
</dbReference>